<dbReference type="PANTHER" id="PTHR30629">
    <property type="entry name" value="PROPHAGE INTEGRASE"/>
    <property type="match status" value="1"/>
</dbReference>
<dbReference type="EMBL" id="CP070368">
    <property type="protein sequence ID" value="QRZ12284.1"/>
    <property type="molecule type" value="Genomic_DNA"/>
</dbReference>
<dbReference type="SUPFAM" id="SSF56349">
    <property type="entry name" value="DNA breaking-rejoining enzymes"/>
    <property type="match status" value="1"/>
</dbReference>
<organism evidence="7 8">
    <name type="scientific">Paracoccus methylovorus</name>
    <dbReference type="NCBI Taxonomy" id="2812658"/>
    <lineage>
        <taxon>Bacteria</taxon>
        <taxon>Pseudomonadati</taxon>
        <taxon>Pseudomonadota</taxon>
        <taxon>Alphaproteobacteria</taxon>
        <taxon>Rhodobacterales</taxon>
        <taxon>Paracoccaceae</taxon>
        <taxon>Paracoccus</taxon>
    </lineage>
</organism>
<dbReference type="Gene3D" id="1.10.150.130">
    <property type="match status" value="1"/>
</dbReference>
<keyword evidence="3" id="KW-0238">DNA-binding</keyword>
<dbReference type="InterPro" id="IPR011010">
    <property type="entry name" value="DNA_brk_join_enz"/>
</dbReference>
<keyword evidence="2" id="KW-0229">DNA integration</keyword>
<keyword evidence="8" id="KW-1185">Reference proteome</keyword>
<dbReference type="InterPro" id="IPR002104">
    <property type="entry name" value="Integrase_catalytic"/>
</dbReference>
<dbReference type="InterPro" id="IPR050808">
    <property type="entry name" value="Phage_Integrase"/>
</dbReference>
<name>A0ABX7JEY0_9RHOB</name>
<dbReference type="PROSITE" id="PS51898">
    <property type="entry name" value="TYR_RECOMBINASE"/>
    <property type="match status" value="1"/>
</dbReference>
<sequence length="345" mass="37867">MEAPALTPCAASGNSHHQASAGGIGVWPDRCRKDNQPKRKNVGMPDGYCPRQAGRARHVAGSLEVRIYVGAWLRDHLAAGYRQLGKNILPDFGHLSADQITVEDCRSFIAKRRRAGRLDGTIRTDLGCLQTCLSWAGKTRLIPTAPRIELPRTPQPRDRYLTRKEVEQLIAAADAPHIRLAILLMVTTASRIGALLELTWDRVDLARRVIKLAPNDLGPRKGRATVPINDSLMAALQNAKLSGVSDYVIEWGGRKVGSIKAGFNAAVARAGISHCTRHDLRRTAGRFMAEAGVPIEEIAEYLGHTNPNITRATYARFSPQHLRKAAGALEIRPVVSVRQTKERTL</sequence>
<evidence type="ECO:0000256" key="2">
    <source>
        <dbReference type="ARBA" id="ARBA00022908"/>
    </source>
</evidence>
<feature type="domain" description="Tyr recombinase" evidence="6">
    <location>
        <begin position="156"/>
        <end position="327"/>
    </location>
</feature>
<keyword evidence="4" id="KW-0233">DNA recombination</keyword>
<reference evidence="7 8" key="1">
    <citation type="submission" date="2021-02" db="EMBL/GenBank/DDBJ databases">
        <title>Paracoccus methylovroum sp.nov., a new methanol and methylamine utilizing methylotrophic denitrifer.</title>
        <authorList>
            <person name="Timsy T."/>
            <person name="Behrendt U."/>
            <person name="Ulrich A."/>
            <person name="Spanner T."/>
            <person name="Foesel B.U."/>
            <person name="Horn M.A."/>
            <person name="Kolb S."/>
        </authorList>
    </citation>
    <scope>NUCLEOTIDE SEQUENCE [LARGE SCALE GENOMIC DNA]</scope>
    <source>
        <strain evidence="7 8">H4-D09</strain>
    </source>
</reference>
<feature type="region of interest" description="Disordered" evidence="5">
    <location>
        <begin position="1"/>
        <end position="26"/>
    </location>
</feature>
<dbReference type="InterPro" id="IPR010998">
    <property type="entry name" value="Integrase_recombinase_N"/>
</dbReference>
<evidence type="ECO:0000313" key="7">
    <source>
        <dbReference type="EMBL" id="QRZ12284.1"/>
    </source>
</evidence>
<dbReference type="PANTHER" id="PTHR30629:SF2">
    <property type="entry name" value="PROPHAGE INTEGRASE INTS-RELATED"/>
    <property type="match status" value="1"/>
</dbReference>
<proteinExistence type="inferred from homology"/>
<evidence type="ECO:0000313" key="8">
    <source>
        <dbReference type="Proteomes" id="UP000663629"/>
    </source>
</evidence>
<dbReference type="Gene3D" id="1.10.443.10">
    <property type="entry name" value="Intergrase catalytic core"/>
    <property type="match status" value="1"/>
</dbReference>
<evidence type="ECO:0000256" key="5">
    <source>
        <dbReference type="SAM" id="MobiDB-lite"/>
    </source>
</evidence>
<dbReference type="Pfam" id="PF00589">
    <property type="entry name" value="Phage_integrase"/>
    <property type="match status" value="1"/>
</dbReference>
<dbReference type="InterPro" id="IPR013762">
    <property type="entry name" value="Integrase-like_cat_sf"/>
</dbReference>
<comment type="similarity">
    <text evidence="1">Belongs to the 'phage' integrase family.</text>
</comment>
<gene>
    <name evidence="7" type="ORF">JWJ88_06515</name>
</gene>
<evidence type="ECO:0000259" key="6">
    <source>
        <dbReference type="PROSITE" id="PS51898"/>
    </source>
</evidence>
<evidence type="ECO:0000256" key="3">
    <source>
        <dbReference type="ARBA" id="ARBA00023125"/>
    </source>
</evidence>
<accession>A0ABX7JEY0</accession>
<evidence type="ECO:0000256" key="4">
    <source>
        <dbReference type="ARBA" id="ARBA00023172"/>
    </source>
</evidence>
<dbReference type="Proteomes" id="UP000663629">
    <property type="component" value="Chromosome 1"/>
</dbReference>
<protein>
    <submittedName>
        <fullName evidence="7">Site-specific integrase</fullName>
    </submittedName>
</protein>
<dbReference type="CDD" id="cd00796">
    <property type="entry name" value="INT_Rci_Hp1_C"/>
    <property type="match status" value="1"/>
</dbReference>
<evidence type="ECO:0000256" key="1">
    <source>
        <dbReference type="ARBA" id="ARBA00008857"/>
    </source>
</evidence>